<feature type="region of interest" description="Disordered" evidence="7">
    <location>
        <begin position="131"/>
        <end position="182"/>
    </location>
</feature>
<comment type="caution">
    <text evidence="9">The sequence shown here is derived from an EMBL/GenBank/DDBJ whole genome shotgun (WGS) entry which is preliminary data.</text>
</comment>
<dbReference type="PROSITE" id="PS51059">
    <property type="entry name" value="PARP_CATALYTIC"/>
    <property type="match status" value="1"/>
</dbReference>
<dbReference type="GO" id="GO:0005634">
    <property type="term" value="C:nucleus"/>
    <property type="evidence" value="ECO:0007669"/>
    <property type="project" value="UniProtKB-SubCell"/>
</dbReference>
<reference evidence="9" key="1">
    <citation type="submission" date="2023-08" db="EMBL/GenBank/DDBJ databases">
        <authorList>
            <person name="Chen Y."/>
            <person name="Shah S."/>
            <person name="Dougan E. K."/>
            <person name="Thang M."/>
            <person name="Chan C."/>
        </authorList>
    </citation>
    <scope>NUCLEOTIDE SEQUENCE</scope>
</reference>
<dbReference type="GO" id="GO:0010629">
    <property type="term" value="P:negative regulation of gene expression"/>
    <property type="evidence" value="ECO:0007669"/>
    <property type="project" value="TreeGrafter"/>
</dbReference>
<dbReference type="GO" id="GO:0003950">
    <property type="term" value="F:NAD+ poly-ADP-ribosyltransferase activity"/>
    <property type="evidence" value="ECO:0007669"/>
    <property type="project" value="UniProtKB-UniRule"/>
</dbReference>
<feature type="domain" description="PARP catalytic" evidence="8">
    <location>
        <begin position="181"/>
        <end position="368"/>
    </location>
</feature>
<name>A0AA36MNC2_9DINO</name>
<feature type="compositionally biased region" description="Basic and acidic residues" evidence="7">
    <location>
        <begin position="151"/>
        <end position="179"/>
    </location>
</feature>
<keyword evidence="4 6" id="KW-0520">NAD</keyword>
<dbReference type="AlphaFoldDB" id="A0AA36MNC2"/>
<dbReference type="GO" id="GO:0005737">
    <property type="term" value="C:cytoplasm"/>
    <property type="evidence" value="ECO:0007669"/>
    <property type="project" value="TreeGrafter"/>
</dbReference>
<evidence type="ECO:0000256" key="1">
    <source>
        <dbReference type="ARBA" id="ARBA00004123"/>
    </source>
</evidence>
<gene>
    <name evidence="9" type="ORF">EVOR1521_LOCUS3235</name>
</gene>
<protein>
    <recommendedName>
        <fullName evidence="6">Poly [ADP-ribose] polymerase</fullName>
        <shortName evidence="6">PARP</shortName>
        <ecNumber evidence="6">2.4.2.-</ecNumber>
    </recommendedName>
</protein>
<dbReference type="PANTHER" id="PTHR14453">
    <property type="entry name" value="PARP/ZINC FINGER CCCH TYPE DOMAIN CONTAINING PROTEIN"/>
    <property type="match status" value="1"/>
</dbReference>
<keyword evidence="5" id="KW-0539">Nucleus</keyword>
<accession>A0AA36MNC2</accession>
<organism evidence="9 10">
    <name type="scientific">Effrenium voratum</name>
    <dbReference type="NCBI Taxonomy" id="2562239"/>
    <lineage>
        <taxon>Eukaryota</taxon>
        <taxon>Sar</taxon>
        <taxon>Alveolata</taxon>
        <taxon>Dinophyceae</taxon>
        <taxon>Suessiales</taxon>
        <taxon>Symbiodiniaceae</taxon>
        <taxon>Effrenium</taxon>
    </lineage>
</organism>
<dbReference type="GO" id="GO:0003714">
    <property type="term" value="F:transcription corepressor activity"/>
    <property type="evidence" value="ECO:0007669"/>
    <property type="project" value="TreeGrafter"/>
</dbReference>
<evidence type="ECO:0000256" key="2">
    <source>
        <dbReference type="ARBA" id="ARBA00022676"/>
    </source>
</evidence>
<dbReference type="EC" id="2.4.2.-" evidence="6"/>
<dbReference type="Gene3D" id="3.90.228.10">
    <property type="match status" value="1"/>
</dbReference>
<keyword evidence="2 6" id="KW-0328">Glycosyltransferase</keyword>
<dbReference type="Proteomes" id="UP001178507">
    <property type="component" value="Unassembled WGS sequence"/>
</dbReference>
<evidence type="ECO:0000259" key="8">
    <source>
        <dbReference type="PROSITE" id="PS51059"/>
    </source>
</evidence>
<feature type="compositionally biased region" description="Acidic residues" evidence="7">
    <location>
        <begin position="27"/>
        <end position="40"/>
    </location>
</feature>
<evidence type="ECO:0000256" key="5">
    <source>
        <dbReference type="ARBA" id="ARBA00023242"/>
    </source>
</evidence>
<dbReference type="GO" id="GO:0070212">
    <property type="term" value="P:protein poly-ADP-ribosylation"/>
    <property type="evidence" value="ECO:0007669"/>
    <property type="project" value="TreeGrafter"/>
</dbReference>
<dbReference type="SUPFAM" id="SSF56399">
    <property type="entry name" value="ADP-ribosylation"/>
    <property type="match status" value="1"/>
</dbReference>
<dbReference type="InterPro" id="IPR012317">
    <property type="entry name" value="Poly(ADP-ribose)pol_cat_dom"/>
</dbReference>
<keyword evidence="10" id="KW-1185">Reference proteome</keyword>
<dbReference type="PANTHER" id="PTHR14453:SF107">
    <property type="entry name" value="POLY [ADP-RIBOSE] POLYMERASE"/>
    <property type="match status" value="1"/>
</dbReference>
<comment type="subcellular location">
    <subcellularLocation>
        <location evidence="1">Nucleus</location>
    </subcellularLocation>
</comment>
<feature type="compositionally biased region" description="Polar residues" evidence="7">
    <location>
        <begin position="136"/>
        <end position="146"/>
    </location>
</feature>
<dbReference type="Pfam" id="PF00644">
    <property type="entry name" value="PARP"/>
    <property type="match status" value="1"/>
</dbReference>
<evidence type="ECO:0000256" key="6">
    <source>
        <dbReference type="RuleBase" id="RU362114"/>
    </source>
</evidence>
<feature type="region of interest" description="Disordered" evidence="7">
    <location>
        <begin position="1"/>
        <end position="52"/>
    </location>
</feature>
<evidence type="ECO:0000256" key="4">
    <source>
        <dbReference type="ARBA" id="ARBA00023027"/>
    </source>
</evidence>
<sequence length="368" mass="41204">MVSSPPAGKPGEVAAPGRLAWAAPLGEADDDKPEKEEEPETLQSSPSWKRMERTVTQYVSRRSVTSSDYEEVCQRYEGHMNELKVLCETVGRQTTTPERSHTSRGLNFRDLQDEKDFRDFVELRDPLLAGRAARQRSCSPPQASQPRSVRVRSDRSDKSREERQGRSPKVDKVPSDDKSVAPPLLSAGVLSTVPIASQQMDSDLDHVRSLFCAQVPEASVLGIYRVENPTLEGVYSAVRDAMGTDCELNLWHGTSNECVPNIVLNGFNRAYSGRRHGTKLGHGSYFSASAAYSTRFCDRKRYRRTMFFSKVLVGAWAKGSPDMVEPPCKDLDGLVRFDCTVDDLECPVNFCIFRDFQAMPTYLLEFTT</sequence>
<dbReference type="InterPro" id="IPR052056">
    <property type="entry name" value="Mono-ARTD/PARP"/>
</dbReference>
<evidence type="ECO:0000256" key="7">
    <source>
        <dbReference type="SAM" id="MobiDB-lite"/>
    </source>
</evidence>
<evidence type="ECO:0000313" key="9">
    <source>
        <dbReference type="EMBL" id="CAJ1373412.1"/>
    </source>
</evidence>
<proteinExistence type="predicted"/>
<dbReference type="EMBL" id="CAUJNA010000193">
    <property type="protein sequence ID" value="CAJ1373412.1"/>
    <property type="molecule type" value="Genomic_DNA"/>
</dbReference>
<evidence type="ECO:0000313" key="10">
    <source>
        <dbReference type="Proteomes" id="UP001178507"/>
    </source>
</evidence>
<dbReference type="GO" id="GO:1990404">
    <property type="term" value="F:NAD+-protein mono-ADP-ribosyltransferase activity"/>
    <property type="evidence" value="ECO:0007669"/>
    <property type="project" value="TreeGrafter"/>
</dbReference>
<evidence type="ECO:0000256" key="3">
    <source>
        <dbReference type="ARBA" id="ARBA00022679"/>
    </source>
</evidence>
<keyword evidence="3 6" id="KW-0808">Transferase</keyword>